<dbReference type="EMBL" id="VUNL01000018">
    <property type="protein sequence ID" value="MSV25917.1"/>
    <property type="molecule type" value="Genomic_DNA"/>
</dbReference>
<proteinExistence type="predicted"/>
<organism evidence="1 2">
    <name type="scientific">Selenomonas montiformis</name>
    <dbReference type="NCBI Taxonomy" id="2652285"/>
    <lineage>
        <taxon>Bacteria</taxon>
        <taxon>Bacillati</taxon>
        <taxon>Bacillota</taxon>
        <taxon>Negativicutes</taxon>
        <taxon>Selenomonadales</taxon>
        <taxon>Selenomonadaceae</taxon>
        <taxon>Selenomonas</taxon>
    </lineage>
</organism>
<evidence type="ECO:0000313" key="2">
    <source>
        <dbReference type="Proteomes" id="UP000430222"/>
    </source>
</evidence>
<dbReference type="RefSeq" id="WP_154621680.1">
    <property type="nucleotide sequence ID" value="NZ_VUNL01000018.1"/>
</dbReference>
<sequence length="59" mass="7164">MNVWRKHKGKFEKVNGPFLDRLFDWWECTTPGEFTTERLRMIARARKVMRKKGMKCMEG</sequence>
<keyword evidence="2" id="KW-1185">Reference proteome</keyword>
<dbReference type="Proteomes" id="UP000430222">
    <property type="component" value="Unassembled WGS sequence"/>
</dbReference>
<reference evidence="1 2" key="1">
    <citation type="submission" date="2019-08" db="EMBL/GenBank/DDBJ databases">
        <title>In-depth cultivation of the pig gut microbiome towards novel bacterial diversity and tailored functional studies.</title>
        <authorList>
            <person name="Wylensek D."/>
            <person name="Hitch T.C.A."/>
            <person name="Clavel T."/>
        </authorList>
    </citation>
    <scope>NUCLEOTIDE SEQUENCE [LARGE SCALE GENOMIC DNA]</scope>
    <source>
        <strain evidence="2">WCA-380-WT-3B3</strain>
    </source>
</reference>
<protein>
    <submittedName>
        <fullName evidence="1">Uncharacterized protein</fullName>
    </submittedName>
</protein>
<name>A0A6I2UXK7_9FIRM</name>
<evidence type="ECO:0000313" key="1">
    <source>
        <dbReference type="EMBL" id="MSV25917.1"/>
    </source>
</evidence>
<dbReference type="AlphaFoldDB" id="A0A6I2UXK7"/>
<accession>A0A6I2UXK7</accession>
<gene>
    <name evidence="1" type="ORF">FYJ78_12240</name>
</gene>
<comment type="caution">
    <text evidence="1">The sequence shown here is derived from an EMBL/GenBank/DDBJ whole genome shotgun (WGS) entry which is preliminary data.</text>
</comment>